<dbReference type="eggNOG" id="ENOG5032RIB">
    <property type="taxonomic scope" value="Bacteria"/>
</dbReference>
<dbReference type="Proteomes" id="UP000019225">
    <property type="component" value="Chromosome"/>
</dbReference>
<keyword evidence="2" id="KW-1185">Reference proteome</keyword>
<organism evidence="1 2">
    <name type="scientific">Kutzneria albida DSM 43870</name>
    <dbReference type="NCBI Taxonomy" id="1449976"/>
    <lineage>
        <taxon>Bacteria</taxon>
        <taxon>Bacillati</taxon>
        <taxon>Actinomycetota</taxon>
        <taxon>Actinomycetes</taxon>
        <taxon>Pseudonocardiales</taxon>
        <taxon>Pseudonocardiaceae</taxon>
        <taxon>Kutzneria</taxon>
    </lineage>
</organism>
<evidence type="ECO:0000313" key="1">
    <source>
        <dbReference type="EMBL" id="AHI00999.1"/>
    </source>
</evidence>
<dbReference type="RefSeq" id="WP_025360829.1">
    <property type="nucleotide sequence ID" value="NZ_CP007155.1"/>
</dbReference>
<dbReference type="KEGG" id="kal:KALB_7641"/>
<protein>
    <recommendedName>
        <fullName evidence="3">PD-(D/E)XK motif protein</fullName>
    </recommendedName>
</protein>
<accession>W5WIG8</accession>
<reference evidence="1 2" key="1">
    <citation type="journal article" date="2014" name="BMC Genomics">
        <title>Complete genome sequence of producer of the glycopeptide antibiotic Aculeximycin Kutzneria albida DSM 43870T, a representative of minor genus of Pseudonocardiaceae.</title>
        <authorList>
            <person name="Rebets Y."/>
            <person name="Tokovenko B."/>
            <person name="Lushchyk I."/>
            <person name="Ruckert C."/>
            <person name="Zaburannyi N."/>
            <person name="Bechthold A."/>
            <person name="Kalinowski J."/>
            <person name="Luzhetskyy A."/>
        </authorList>
    </citation>
    <scope>NUCLEOTIDE SEQUENCE [LARGE SCALE GENOMIC DNA]</scope>
    <source>
        <strain evidence="1">DSM 43870</strain>
    </source>
</reference>
<evidence type="ECO:0000313" key="2">
    <source>
        <dbReference type="Proteomes" id="UP000019225"/>
    </source>
</evidence>
<dbReference type="OrthoDB" id="4854145at2"/>
<proteinExistence type="predicted"/>
<dbReference type="AlphaFoldDB" id="W5WIG8"/>
<dbReference type="InterPro" id="IPR025534">
    <property type="entry name" value="DUF4420"/>
</dbReference>
<dbReference type="Pfam" id="PF14390">
    <property type="entry name" value="DUF4420"/>
    <property type="match status" value="1"/>
</dbReference>
<dbReference type="EMBL" id="CP007155">
    <property type="protein sequence ID" value="AHI00999.1"/>
    <property type="molecule type" value="Genomic_DNA"/>
</dbReference>
<evidence type="ECO:0008006" key="3">
    <source>
        <dbReference type="Google" id="ProtNLM"/>
    </source>
</evidence>
<sequence>MTASAAVTKRHASVESFDKYLATGGNAVIPIQGAPRSFIFIHAAKPELGLRIEVHVKTEAPETGLRNIISRIATRDGVRYLEVVVTVPALFRDAYPVLCSMADRVQVAGMSPGDALRATLEKMTSLLRTPETMSREREVGLFGELLVMATLVRVLGARKAIQAWRGGQAEEHDFGLAELDIEVKTTTSEHRTHWIESLTQLMPTQDRPLWLVSHQITNAGNAGRTLPEVVDSVRAAVGSSTAAGKFEEALAASGWSDEYRDRLGTRWTPRSDSAAYLVTDQFPKLTPDSLRSNVFGLDRIVDVRYRISLDGLNSSPDLPKIIATAIAREGPT</sequence>
<gene>
    <name evidence="1" type="ORF">KALB_7641</name>
</gene>
<name>W5WIG8_9PSEU</name>
<dbReference type="HOGENOM" id="CLU_073570_0_0_11"/>
<dbReference type="STRING" id="1449976.KALB_7641"/>